<dbReference type="InterPro" id="IPR050833">
    <property type="entry name" value="Poly_Biosynth_Transport"/>
</dbReference>
<dbReference type="EMBL" id="FQWH01000003">
    <property type="protein sequence ID" value="SHG59930.1"/>
    <property type="molecule type" value="Genomic_DNA"/>
</dbReference>
<comment type="subcellular location">
    <subcellularLocation>
        <location evidence="1">Cell membrane</location>
        <topology evidence="1">Multi-pass membrane protein</topology>
    </subcellularLocation>
</comment>
<feature type="transmembrane region" description="Helical" evidence="6">
    <location>
        <begin position="184"/>
        <end position="203"/>
    </location>
</feature>
<sequence length="494" mass="55046">MQEEKSHKQILKSTGIVGGSQIASILIGIIRTKIVAVLLGPVGIGYIGVLQNIIDLVRQTTGFGINFSGIKDVAESNATNDNLKISRAIKILKTWAFWTGILGTVLTIIFCVPLSNYSFGSSSYAISIAIISVTILIASISGGQLALLQGLRKINLMAKASFYGAVLSTIITIPMYWMFGIDGIVPGMVLTSLGSLVLSWWYTKDIKLEKINLSIKETFKDGSKMARLGFFITITGILATITLYIVRSYLLKKMNINAVGCFQACWTISTLYLGIILNAMLADFFPRLTEVNKDDKLVNRLINEQLEIAFLIASPMIVFLIVFAHLIVTVLYSKEFIIAIPILQWLIAGTFFTIVSWPLGVMFLAKSKGIYSFLSETLWNATFITMLYLGWDIYGFSIVGYSFVVACLIRFIIVYCCTRHLSNFKFNKLNVKYGLFFGFLVIIALINVSLFSETIQYIISLIIILTTGIFSYINLNKIMDISAFVENKIRRKNK</sequence>
<feature type="transmembrane region" description="Helical" evidence="6">
    <location>
        <begin position="306"/>
        <end position="332"/>
    </location>
</feature>
<protein>
    <submittedName>
        <fullName evidence="7">Membrane protein involved in the export of O-antigen and teichoic acid</fullName>
    </submittedName>
</protein>
<evidence type="ECO:0000256" key="5">
    <source>
        <dbReference type="ARBA" id="ARBA00023136"/>
    </source>
</evidence>
<evidence type="ECO:0000256" key="1">
    <source>
        <dbReference type="ARBA" id="ARBA00004651"/>
    </source>
</evidence>
<keyword evidence="2" id="KW-1003">Cell membrane</keyword>
<evidence type="ECO:0000256" key="4">
    <source>
        <dbReference type="ARBA" id="ARBA00022989"/>
    </source>
</evidence>
<keyword evidence="3 6" id="KW-0812">Transmembrane</keyword>
<evidence type="ECO:0000313" key="7">
    <source>
        <dbReference type="EMBL" id="SHG59930.1"/>
    </source>
</evidence>
<organism evidence="7 8">
    <name type="scientific">Flavobacterium johnsoniae</name>
    <name type="common">Cytophaga johnsonae</name>
    <dbReference type="NCBI Taxonomy" id="986"/>
    <lineage>
        <taxon>Bacteria</taxon>
        <taxon>Pseudomonadati</taxon>
        <taxon>Bacteroidota</taxon>
        <taxon>Flavobacteriia</taxon>
        <taxon>Flavobacteriales</taxon>
        <taxon>Flavobacteriaceae</taxon>
        <taxon>Flavobacterium</taxon>
    </lineage>
</organism>
<feature type="transmembrane region" description="Helical" evidence="6">
    <location>
        <begin position="160"/>
        <end position="178"/>
    </location>
</feature>
<evidence type="ECO:0000313" key="8">
    <source>
        <dbReference type="Proteomes" id="UP000184112"/>
    </source>
</evidence>
<evidence type="ECO:0000256" key="6">
    <source>
        <dbReference type="SAM" id="Phobius"/>
    </source>
</evidence>
<dbReference type="RefSeq" id="WP_073409042.1">
    <property type="nucleotide sequence ID" value="NZ_FQWH01000003.1"/>
</dbReference>
<evidence type="ECO:0000256" key="2">
    <source>
        <dbReference type="ARBA" id="ARBA00022475"/>
    </source>
</evidence>
<feature type="transmembrane region" description="Helical" evidence="6">
    <location>
        <begin position="433"/>
        <end position="451"/>
    </location>
</feature>
<proteinExistence type="predicted"/>
<dbReference type="CDD" id="cd13125">
    <property type="entry name" value="MATE_like_10"/>
    <property type="match status" value="1"/>
</dbReference>
<feature type="transmembrane region" description="Helical" evidence="6">
    <location>
        <begin position="124"/>
        <end position="148"/>
    </location>
</feature>
<evidence type="ECO:0000256" key="3">
    <source>
        <dbReference type="ARBA" id="ARBA00022692"/>
    </source>
</evidence>
<dbReference type="PANTHER" id="PTHR30250:SF11">
    <property type="entry name" value="O-ANTIGEN TRANSPORTER-RELATED"/>
    <property type="match status" value="1"/>
</dbReference>
<feature type="transmembrane region" description="Helical" evidence="6">
    <location>
        <begin position="377"/>
        <end position="394"/>
    </location>
</feature>
<feature type="transmembrane region" description="Helical" evidence="6">
    <location>
        <begin position="457"/>
        <end position="475"/>
    </location>
</feature>
<name>A0A1M5L4P9_FLAJO</name>
<dbReference type="Proteomes" id="UP000184112">
    <property type="component" value="Unassembled WGS sequence"/>
</dbReference>
<dbReference type="GO" id="GO:0009246">
    <property type="term" value="P:enterobacterial common antigen biosynthetic process"/>
    <property type="evidence" value="ECO:0007669"/>
    <property type="project" value="InterPro"/>
</dbReference>
<keyword evidence="4 6" id="KW-1133">Transmembrane helix</keyword>
<dbReference type="GO" id="GO:0005886">
    <property type="term" value="C:plasma membrane"/>
    <property type="evidence" value="ECO:0007669"/>
    <property type="project" value="UniProtKB-SubCell"/>
</dbReference>
<gene>
    <name evidence="7" type="ORF">SAMN05444388_103332</name>
</gene>
<dbReference type="PANTHER" id="PTHR30250">
    <property type="entry name" value="PST FAMILY PREDICTED COLANIC ACID TRANSPORTER"/>
    <property type="match status" value="1"/>
</dbReference>
<feature type="transmembrane region" description="Helical" evidence="6">
    <location>
        <begin position="224"/>
        <end position="246"/>
    </location>
</feature>
<keyword evidence="5 6" id="KW-0472">Membrane</keyword>
<dbReference type="InterPro" id="IPR044550">
    <property type="entry name" value="WzxE"/>
</dbReference>
<dbReference type="AlphaFoldDB" id="A0A1M5L4P9"/>
<feature type="transmembrane region" description="Helical" evidence="6">
    <location>
        <begin position="338"/>
        <end position="365"/>
    </location>
</feature>
<accession>A0A1M5L4P9</accession>
<feature type="transmembrane region" description="Helical" evidence="6">
    <location>
        <begin position="266"/>
        <end position="285"/>
    </location>
</feature>
<dbReference type="Pfam" id="PF13440">
    <property type="entry name" value="Polysacc_synt_3"/>
    <property type="match status" value="1"/>
</dbReference>
<feature type="transmembrane region" description="Helical" evidence="6">
    <location>
        <begin position="95"/>
        <end position="118"/>
    </location>
</feature>
<reference evidence="7 8" key="1">
    <citation type="submission" date="2016-11" db="EMBL/GenBank/DDBJ databases">
        <authorList>
            <person name="Jaros S."/>
            <person name="Januszkiewicz K."/>
            <person name="Wedrychowicz H."/>
        </authorList>
    </citation>
    <scope>NUCLEOTIDE SEQUENCE [LARGE SCALE GENOMIC DNA]</scope>
    <source>
        <strain evidence="7 8">DSM 6792</strain>
    </source>
</reference>
<feature type="transmembrane region" description="Helical" evidence="6">
    <location>
        <begin position="400"/>
        <end position="421"/>
    </location>
</feature>